<comment type="caution">
    <text evidence="10">The sequence shown here is derived from an EMBL/GenBank/DDBJ whole genome shotgun (WGS) entry which is preliminary data.</text>
</comment>
<dbReference type="InterPro" id="IPR023408">
    <property type="entry name" value="MscS_beta-dom_sf"/>
</dbReference>
<dbReference type="PANTHER" id="PTHR30460">
    <property type="entry name" value="MODERATE CONDUCTANCE MECHANOSENSITIVE CHANNEL YBIO"/>
    <property type="match status" value="1"/>
</dbReference>
<dbReference type="InterPro" id="IPR011066">
    <property type="entry name" value="MscS_channel_C_sf"/>
</dbReference>
<dbReference type="SUPFAM" id="SSF50182">
    <property type="entry name" value="Sm-like ribonucleoproteins"/>
    <property type="match status" value="1"/>
</dbReference>
<feature type="domain" description="Mechanosensitive ion channel MscS" evidence="8">
    <location>
        <begin position="134"/>
        <end position="203"/>
    </location>
</feature>
<evidence type="ECO:0000313" key="11">
    <source>
        <dbReference type="Proteomes" id="UP000193801"/>
    </source>
</evidence>
<dbReference type="Gene3D" id="2.30.30.60">
    <property type="match status" value="1"/>
</dbReference>
<evidence type="ECO:0000256" key="3">
    <source>
        <dbReference type="ARBA" id="ARBA00022475"/>
    </source>
</evidence>
<dbReference type="Gene3D" id="1.10.287.1260">
    <property type="match status" value="1"/>
</dbReference>
<keyword evidence="4 7" id="KW-0812">Transmembrane</keyword>
<keyword evidence="6 7" id="KW-0472">Membrane</keyword>
<evidence type="ECO:0000256" key="1">
    <source>
        <dbReference type="ARBA" id="ARBA00004651"/>
    </source>
</evidence>
<evidence type="ECO:0000313" key="10">
    <source>
        <dbReference type="EMBL" id="ORW31263.1"/>
    </source>
</evidence>
<dbReference type="Proteomes" id="UP000193801">
    <property type="component" value="Unassembled WGS sequence"/>
</dbReference>
<dbReference type="PANTHER" id="PTHR30460:SF0">
    <property type="entry name" value="MODERATE CONDUCTANCE MECHANOSENSITIVE CHANNEL YBIO"/>
    <property type="match status" value="1"/>
</dbReference>
<name>A0ABX3VPV1_9MYCO</name>
<dbReference type="RefSeq" id="WP_085103537.1">
    <property type="nucleotide sequence ID" value="NZ_LQPK01000014.1"/>
</dbReference>
<evidence type="ECO:0000256" key="6">
    <source>
        <dbReference type="ARBA" id="ARBA00023136"/>
    </source>
</evidence>
<reference evidence="10 11" key="1">
    <citation type="journal article" date="2015" name="Emerg. Microbes Infect.">
        <title>Characterization of 17 strains belonging to the Mycobacterium simiae complex and description of Mycobacterium paraense sp. nov.</title>
        <authorList>
            <person name="Fusco da Costa A.R."/>
            <person name="Fedrizzi T."/>
            <person name="Lopes M.L."/>
            <person name="Pecorari M."/>
            <person name="Oliveira da Costa W.L."/>
            <person name="Giacobazzi E."/>
            <person name="da Costa Bahia J.R."/>
            <person name="De Sanctis V."/>
            <person name="Batista Lima K.V."/>
            <person name="Bertorelli R."/>
            <person name="Grottola A."/>
            <person name="Fabio A."/>
            <person name="Mariottini A."/>
            <person name="Ferretti P."/>
            <person name="Di Leva F."/>
            <person name="Fregni Serpini G."/>
            <person name="Tagliazucchi S."/>
            <person name="Rumpianesi F."/>
            <person name="Jousson O."/>
            <person name="Segata N."/>
            <person name="Tortoli E."/>
        </authorList>
    </citation>
    <scope>NUCLEOTIDE SEQUENCE [LARGE SCALE GENOMIC DNA]</scope>
    <source>
        <strain evidence="10 11">FI-07156</strain>
    </source>
</reference>
<dbReference type="SUPFAM" id="SSF82689">
    <property type="entry name" value="Mechanosensitive channel protein MscS (YggB), C-terminal domain"/>
    <property type="match status" value="1"/>
</dbReference>
<evidence type="ECO:0000256" key="5">
    <source>
        <dbReference type="ARBA" id="ARBA00022989"/>
    </source>
</evidence>
<dbReference type="EMBL" id="LQPK01000014">
    <property type="protein sequence ID" value="ORW31263.1"/>
    <property type="molecule type" value="Genomic_DNA"/>
</dbReference>
<organism evidence="10 11">
    <name type="scientific">Mycobacterium paraense</name>
    <dbReference type="NCBI Taxonomy" id="767916"/>
    <lineage>
        <taxon>Bacteria</taxon>
        <taxon>Bacillati</taxon>
        <taxon>Actinomycetota</taxon>
        <taxon>Actinomycetes</taxon>
        <taxon>Mycobacteriales</taxon>
        <taxon>Mycobacteriaceae</taxon>
        <taxon>Mycobacterium</taxon>
        <taxon>Mycobacterium simiae complex</taxon>
    </lineage>
</organism>
<evidence type="ECO:0000256" key="2">
    <source>
        <dbReference type="ARBA" id="ARBA00008017"/>
    </source>
</evidence>
<protein>
    <submittedName>
        <fullName evidence="10">Mechanosensitive ion channel protein MscS</fullName>
    </submittedName>
</protein>
<accession>A0ABX3VPV1</accession>
<keyword evidence="3" id="KW-1003">Cell membrane</keyword>
<proteinExistence type="inferred from homology"/>
<evidence type="ECO:0000259" key="8">
    <source>
        <dbReference type="Pfam" id="PF00924"/>
    </source>
</evidence>
<evidence type="ECO:0000256" key="7">
    <source>
        <dbReference type="SAM" id="Phobius"/>
    </source>
</evidence>
<dbReference type="InterPro" id="IPR049278">
    <property type="entry name" value="MS_channel_C"/>
</dbReference>
<feature type="transmembrane region" description="Helical" evidence="7">
    <location>
        <begin position="84"/>
        <end position="103"/>
    </location>
</feature>
<keyword evidence="5 7" id="KW-1133">Transmembrane helix</keyword>
<evidence type="ECO:0000259" key="9">
    <source>
        <dbReference type="Pfam" id="PF21082"/>
    </source>
</evidence>
<evidence type="ECO:0000256" key="4">
    <source>
        <dbReference type="ARBA" id="ARBA00022692"/>
    </source>
</evidence>
<dbReference type="InterPro" id="IPR045276">
    <property type="entry name" value="YbiO_bact"/>
</dbReference>
<dbReference type="Gene3D" id="3.30.70.100">
    <property type="match status" value="1"/>
</dbReference>
<keyword evidence="11" id="KW-1185">Reference proteome</keyword>
<dbReference type="InterPro" id="IPR010920">
    <property type="entry name" value="LSM_dom_sf"/>
</dbReference>
<dbReference type="InterPro" id="IPR006685">
    <property type="entry name" value="MscS_channel_2nd"/>
</dbReference>
<gene>
    <name evidence="10" type="ORF">AWB91_16715</name>
</gene>
<feature type="transmembrane region" description="Helical" evidence="7">
    <location>
        <begin position="31"/>
        <end position="52"/>
    </location>
</feature>
<feature type="domain" description="Mechanosensitive ion channel MscS C-terminal" evidence="9">
    <location>
        <begin position="209"/>
        <end position="294"/>
    </location>
</feature>
<comment type="subcellular location">
    <subcellularLocation>
        <location evidence="1">Cell membrane</location>
        <topology evidence="1">Multi-pass membrane protein</topology>
    </subcellularLocation>
</comment>
<dbReference type="Pfam" id="PF21082">
    <property type="entry name" value="MS_channel_3rd"/>
    <property type="match status" value="1"/>
</dbReference>
<sequence>MLTNTTLTAATASIQAMGWHEFWRGDAGQWIITRGLRIVMVLIAAVLAARFVNWVAQQVTRQLDLGFAESDALVRSEATKHRQAVASVISWVSVVIIGIWVMLQIADILRFSVSGLVAPATVVGAALGFGAQQLVRDLLSGFFILVEKQYGFGDLVNLTVVSATEASGTVENVTLRVTRLRSPDGEVLTIPNGQIVKVVNLSKDWARAVVDIPVSTSADLNRVNDVLHQECDRAMDNPVLGELLLDPPTVMGVESIEVDTVTLRVVARTLPGKQFEVGRQLRVLVIRALARVGIMTAADAKVGLVEDPSVPAAEAAERQADAAVQGR</sequence>
<dbReference type="Pfam" id="PF00924">
    <property type="entry name" value="MS_channel_2nd"/>
    <property type="match status" value="1"/>
</dbReference>
<comment type="similarity">
    <text evidence="2">Belongs to the MscS (TC 1.A.23) family.</text>
</comment>